<name>A0ABU8HBA8_9BACI</name>
<accession>A0ABU8HBA8</accession>
<organism evidence="1 2">
    <name type="scientific">Bacillus spongiae</name>
    <dbReference type="NCBI Taxonomy" id="2683610"/>
    <lineage>
        <taxon>Bacteria</taxon>
        <taxon>Bacillati</taxon>
        <taxon>Bacillota</taxon>
        <taxon>Bacilli</taxon>
        <taxon>Bacillales</taxon>
        <taxon>Bacillaceae</taxon>
        <taxon>Bacillus</taxon>
    </lineage>
</organism>
<keyword evidence="2" id="KW-1185">Reference proteome</keyword>
<evidence type="ECO:0000313" key="2">
    <source>
        <dbReference type="Proteomes" id="UP001312865"/>
    </source>
</evidence>
<sequence length="80" mass="9249">MYISKLDVEKLTDNQMTKLLFSSIEDDHERGDCIFVVGSSKAIQYRSPKAVELYNQGRAKKYCFLVELNGKEAHYQKLSK</sequence>
<comment type="caution">
    <text evidence="1">The sequence shown here is derived from an EMBL/GenBank/DDBJ whole genome shotgun (WGS) entry which is preliminary data.</text>
</comment>
<gene>
    <name evidence="1" type="ORF">WAK64_05070</name>
</gene>
<dbReference type="RefSeq" id="WP_336585857.1">
    <property type="nucleotide sequence ID" value="NZ_JBBAXC010000003.1"/>
</dbReference>
<protein>
    <submittedName>
        <fullName evidence="1">Uncharacterized protein</fullName>
    </submittedName>
</protein>
<dbReference type="EMBL" id="JBBAXC010000003">
    <property type="protein sequence ID" value="MEI5906424.1"/>
    <property type="molecule type" value="Genomic_DNA"/>
</dbReference>
<dbReference type="Proteomes" id="UP001312865">
    <property type="component" value="Unassembled WGS sequence"/>
</dbReference>
<proteinExistence type="predicted"/>
<evidence type="ECO:0000313" key="1">
    <source>
        <dbReference type="EMBL" id="MEI5906424.1"/>
    </source>
</evidence>
<reference evidence="1 2" key="1">
    <citation type="journal article" date="2018" name="J. Microbiol.">
        <title>Bacillus spongiae sp. nov., isolated from sponge of Jeju Island.</title>
        <authorList>
            <person name="Lee G.E."/>
            <person name="Im W.T."/>
            <person name="Park J.S."/>
        </authorList>
    </citation>
    <scope>NUCLEOTIDE SEQUENCE [LARGE SCALE GENOMIC DNA]</scope>
    <source>
        <strain evidence="1 2">135PIL107-10</strain>
    </source>
</reference>